<dbReference type="Pfam" id="PF00534">
    <property type="entry name" value="Glycos_transf_1"/>
    <property type="match status" value="1"/>
</dbReference>
<evidence type="ECO:0000259" key="1">
    <source>
        <dbReference type="Pfam" id="PF00534"/>
    </source>
</evidence>
<dbReference type="RefSeq" id="WP_076601551.1">
    <property type="nucleotide sequence ID" value="NZ_FTMD01000004.1"/>
</dbReference>
<evidence type="ECO:0000313" key="4">
    <source>
        <dbReference type="Proteomes" id="UP000186819"/>
    </source>
</evidence>
<evidence type="ECO:0000313" key="3">
    <source>
        <dbReference type="EMBL" id="SIQ44039.1"/>
    </source>
</evidence>
<keyword evidence="4" id="KW-1185">Reference proteome</keyword>
<sequence>MNILMISDVYFPRINGVSTSIQTFRQALAAHGVTSTLIAPAYPGAPVDDPELDILRIPSRYLPLDPEDRIMRTGAIRALAPRLRARNYDLVHIHTPFVAHYAGHALARELGLPCMATCHTFFEEYLFHYVRFLPRGVLRAAARQVTRSQCNDMDAVVVPSTAMDGVLCAYGVTRPRAILPTGLPAVQFVGGDGAAFRQRHGIAPERSVLLYVGRVAHEKNIALLIRMIDELRRSHPSALLLITGAGPAVGALRAEARRRQLERHVCFLGYLDRDTELHDCYRAADLFVFASRTETQGLVLLEAMALGTPVVAIAAMGTRDILGPQSGCRIAPGHASGFAAVVAELLDDRVRLERMGNEAREYARRWSAYETAAQLARLYRQYAEAAAQTGDAPAALLS</sequence>
<evidence type="ECO:0000259" key="2">
    <source>
        <dbReference type="Pfam" id="PF13439"/>
    </source>
</evidence>
<dbReference type="OrthoDB" id="9802525at2"/>
<dbReference type="InterPro" id="IPR028098">
    <property type="entry name" value="Glyco_trans_4-like_N"/>
</dbReference>
<dbReference type="Pfam" id="PF13439">
    <property type="entry name" value="Glyco_transf_4"/>
    <property type="match status" value="1"/>
</dbReference>
<dbReference type="GO" id="GO:0016757">
    <property type="term" value="F:glycosyltransferase activity"/>
    <property type="evidence" value="ECO:0007669"/>
    <property type="project" value="InterPro"/>
</dbReference>
<dbReference type="InterPro" id="IPR001296">
    <property type="entry name" value="Glyco_trans_1"/>
</dbReference>
<proteinExistence type="predicted"/>
<dbReference type="AlphaFoldDB" id="A0A1N6SSF2"/>
<gene>
    <name evidence="3" type="ORF">SAMN05421829_104203</name>
</gene>
<dbReference type="InterPro" id="IPR050194">
    <property type="entry name" value="Glycosyltransferase_grp1"/>
</dbReference>
<dbReference type="SUPFAM" id="SSF53756">
    <property type="entry name" value="UDP-Glycosyltransferase/glycogen phosphorylase"/>
    <property type="match status" value="1"/>
</dbReference>
<reference evidence="4" key="1">
    <citation type="submission" date="2017-01" db="EMBL/GenBank/DDBJ databases">
        <authorList>
            <person name="Varghese N."/>
            <person name="Submissions S."/>
        </authorList>
    </citation>
    <scope>NUCLEOTIDE SEQUENCE [LARGE SCALE GENOMIC DNA]</scope>
    <source>
        <strain evidence="4">ATCC 51758</strain>
    </source>
</reference>
<organism evidence="3 4">
    <name type="scientific">Aromatoleum tolulyticum</name>
    <dbReference type="NCBI Taxonomy" id="34027"/>
    <lineage>
        <taxon>Bacteria</taxon>
        <taxon>Pseudomonadati</taxon>
        <taxon>Pseudomonadota</taxon>
        <taxon>Betaproteobacteria</taxon>
        <taxon>Rhodocyclales</taxon>
        <taxon>Rhodocyclaceae</taxon>
        <taxon>Aromatoleum</taxon>
    </lineage>
</organism>
<dbReference type="PANTHER" id="PTHR45947">
    <property type="entry name" value="SULFOQUINOVOSYL TRANSFERASE SQD2"/>
    <property type="match status" value="1"/>
</dbReference>
<dbReference type="Proteomes" id="UP000186819">
    <property type="component" value="Unassembled WGS sequence"/>
</dbReference>
<feature type="domain" description="Glycosyltransferase subfamily 4-like N-terminal" evidence="2">
    <location>
        <begin position="14"/>
        <end position="182"/>
    </location>
</feature>
<dbReference type="STRING" id="34027.SAMN05421829_104203"/>
<dbReference type="EMBL" id="FTMD01000004">
    <property type="protein sequence ID" value="SIQ44039.1"/>
    <property type="molecule type" value="Genomic_DNA"/>
</dbReference>
<protein>
    <submittedName>
        <fullName evidence="3">Uncharacterized protein</fullName>
    </submittedName>
</protein>
<dbReference type="PANTHER" id="PTHR45947:SF3">
    <property type="entry name" value="SULFOQUINOVOSYL TRANSFERASE SQD2"/>
    <property type="match status" value="1"/>
</dbReference>
<dbReference type="Gene3D" id="3.40.50.2000">
    <property type="entry name" value="Glycogen Phosphorylase B"/>
    <property type="match status" value="2"/>
</dbReference>
<name>A0A1N6SSF2_9RHOO</name>
<feature type="domain" description="Glycosyl transferase family 1" evidence="1">
    <location>
        <begin position="196"/>
        <end position="361"/>
    </location>
</feature>
<accession>A0A1N6SSF2</accession>